<proteinExistence type="predicted"/>
<gene>
    <name evidence="4 5" type="primary">LOC114846470</name>
</gene>
<evidence type="ECO:0000313" key="5">
    <source>
        <dbReference type="RefSeq" id="XP_040925578.1"/>
    </source>
</evidence>
<feature type="compositionally biased region" description="Basic and acidic residues" evidence="1">
    <location>
        <begin position="172"/>
        <end position="204"/>
    </location>
</feature>
<accession>A0A6P7LCT1</accession>
<feature type="compositionally biased region" description="Polar residues" evidence="1">
    <location>
        <begin position="340"/>
        <end position="349"/>
    </location>
</feature>
<dbReference type="KEGG" id="bspl:114846470"/>
<dbReference type="Proteomes" id="UP000515150">
    <property type="component" value="Chromosome 2"/>
</dbReference>
<evidence type="ECO:0000313" key="3">
    <source>
        <dbReference type="Proteomes" id="UP000515150"/>
    </source>
</evidence>
<feature type="domain" description="B30.2/SPRY" evidence="2">
    <location>
        <begin position="627"/>
        <end position="816"/>
    </location>
</feature>
<dbReference type="GeneID" id="114846470"/>
<dbReference type="PRINTS" id="PR01407">
    <property type="entry name" value="BUTYPHLNCDUF"/>
</dbReference>
<evidence type="ECO:0000313" key="4">
    <source>
        <dbReference type="RefSeq" id="XP_028991279.1"/>
    </source>
</evidence>
<dbReference type="InterPro" id="IPR050143">
    <property type="entry name" value="TRIM/RBCC"/>
</dbReference>
<feature type="region of interest" description="Disordered" evidence="1">
    <location>
        <begin position="318"/>
        <end position="407"/>
    </location>
</feature>
<dbReference type="Pfam" id="PF00622">
    <property type="entry name" value="SPRY"/>
    <property type="match status" value="1"/>
</dbReference>
<dbReference type="PROSITE" id="PS50188">
    <property type="entry name" value="B302_SPRY"/>
    <property type="match status" value="1"/>
</dbReference>
<feature type="region of interest" description="Disordered" evidence="1">
    <location>
        <begin position="525"/>
        <end position="547"/>
    </location>
</feature>
<dbReference type="InterPro" id="IPR013320">
    <property type="entry name" value="ConA-like_dom_sf"/>
</dbReference>
<evidence type="ECO:0000256" key="1">
    <source>
        <dbReference type="SAM" id="MobiDB-lite"/>
    </source>
</evidence>
<sequence length="819" mass="91321">MSLQVCHCGWSKVTTPHGLRIHQGRMGCTLKSARDAETPMTQQRCSWAAVELKYSQKELVLDGYASFKNDRADYYSDESLQVCHCGWSKVTTYQGLRIHQGKMGCTPKGMRIPKREQYDGRHMWGKEEEREKSQPIKRGIKQEMPQSPIVNICGATIKEEYNISVALSHYSSQRDIRPKVKRSDREHPPTHREAVVRPKEEKVKRQSLSQKAESRQMIRTCFLTDYAAAATRIKEEPESPSMMSLYLSQEAATSAKNHQLQDFSTDPLNLQVNHMYREAPAPAPAVSHEDKVRKERMLMQNASVPSRDILERAATIREERRQSFPNPHRSLPRLPDSESGRQLQDSSSEIRPAAAELQPKDKHGMDHNLSQDVHTSKKPNIQLHVAAEKEDSRPQTANEIPEPDASSGMTVTQLAQMFSANAGHEATGRPQGKHGEESKVVKPGKLNAPMFTAATAQKATSQPHKDRDKPQTSPATGTQSAESQRSSTATEDPKPSCETEPSSGFITGVRVKDLARWFSAAAQQETVQSNKKQEEEPKMSQVKLRPTTASSSAAQEIKACTEDKQVAKQTQTNGRPGQRGRDALKLELDLIFSEVVEVVQESQHKSHDLPLCSLRTATLAMMELIQQKLDKLSSVELKWFSKFSVDITLDPTTSHRCLVSADGLKVTAGRQNQEACDPGSSGGVLGLNSCSDRSYWEVEVSSRTGWDVGVASGNANQREKPALSPETRFWVVSHDENQEYAAVAAHASRLSLREKPQKVGVFVDYKEGRVSFYDVGAQSHIHSFTQCVFTGEVFPYFRVRPKQDGSAADPLTISPVKHH</sequence>
<dbReference type="RefSeq" id="XP_028991279.1">
    <property type="nucleotide sequence ID" value="XM_029135446.3"/>
</dbReference>
<dbReference type="CDD" id="cd13733">
    <property type="entry name" value="SPRY_PRY_C-I_1"/>
    <property type="match status" value="1"/>
</dbReference>
<dbReference type="PANTHER" id="PTHR24103">
    <property type="entry name" value="E3 UBIQUITIN-PROTEIN LIGASE TRIM"/>
    <property type="match status" value="1"/>
</dbReference>
<dbReference type="SUPFAM" id="SSF49899">
    <property type="entry name" value="Concanavalin A-like lectins/glucanases"/>
    <property type="match status" value="1"/>
</dbReference>
<dbReference type="InterPro" id="IPR003879">
    <property type="entry name" value="Butyrophylin_SPRY"/>
</dbReference>
<feature type="compositionally biased region" description="Polar residues" evidence="1">
    <location>
        <begin position="471"/>
        <end position="490"/>
    </location>
</feature>
<protein>
    <submittedName>
        <fullName evidence="4 5">Uncharacterized protein LOC114846470 isoform X1</fullName>
    </submittedName>
</protein>
<reference evidence="4 5" key="1">
    <citation type="submission" date="2025-04" db="UniProtKB">
        <authorList>
            <consortium name="RefSeq"/>
        </authorList>
    </citation>
    <scope>IDENTIFICATION</scope>
</reference>
<dbReference type="AlphaFoldDB" id="A0A6P7LCT1"/>
<dbReference type="RefSeq" id="XP_040925578.1">
    <property type="nucleotide sequence ID" value="XM_041069644.2"/>
</dbReference>
<dbReference type="Gene3D" id="2.60.120.920">
    <property type="match status" value="1"/>
</dbReference>
<dbReference type="InterPro" id="IPR043136">
    <property type="entry name" value="B30.2/SPRY_sf"/>
</dbReference>
<feature type="region of interest" description="Disordered" evidence="1">
    <location>
        <begin position="455"/>
        <end position="505"/>
    </location>
</feature>
<organism evidence="3 4">
    <name type="scientific">Betta splendens</name>
    <name type="common">Siamese fighting fish</name>
    <dbReference type="NCBI Taxonomy" id="158456"/>
    <lineage>
        <taxon>Eukaryota</taxon>
        <taxon>Metazoa</taxon>
        <taxon>Chordata</taxon>
        <taxon>Craniata</taxon>
        <taxon>Vertebrata</taxon>
        <taxon>Euteleostomi</taxon>
        <taxon>Actinopterygii</taxon>
        <taxon>Neopterygii</taxon>
        <taxon>Teleostei</taxon>
        <taxon>Neoteleostei</taxon>
        <taxon>Acanthomorphata</taxon>
        <taxon>Anabantaria</taxon>
        <taxon>Anabantiformes</taxon>
        <taxon>Anabantoidei</taxon>
        <taxon>Osphronemidae</taxon>
        <taxon>Betta</taxon>
    </lineage>
</organism>
<keyword evidence="3" id="KW-1185">Reference proteome</keyword>
<dbReference type="InterPro" id="IPR003877">
    <property type="entry name" value="SPRY_dom"/>
</dbReference>
<name>A0A6P7LCT1_BETSP</name>
<evidence type="ECO:0000259" key="2">
    <source>
        <dbReference type="PROSITE" id="PS50188"/>
    </source>
</evidence>
<feature type="region of interest" description="Disordered" evidence="1">
    <location>
        <begin position="172"/>
        <end position="212"/>
    </location>
</feature>
<dbReference type="FunFam" id="2.60.120.920:FF:000004">
    <property type="entry name" value="Butyrophilin subfamily 1 member A1"/>
    <property type="match status" value="1"/>
</dbReference>
<dbReference type="SMART" id="SM00449">
    <property type="entry name" value="SPRY"/>
    <property type="match status" value="1"/>
</dbReference>
<dbReference type="InterPro" id="IPR001870">
    <property type="entry name" value="B30.2/SPRY"/>
</dbReference>
<dbReference type="OrthoDB" id="8962270at2759"/>